<dbReference type="Proteomes" id="UP001165121">
    <property type="component" value="Unassembled WGS sequence"/>
</dbReference>
<dbReference type="EMBL" id="BSXT01000528">
    <property type="protein sequence ID" value="GMF29378.1"/>
    <property type="molecule type" value="Genomic_DNA"/>
</dbReference>
<sequence>MATASGRIPRPFGETLKATKPNEVLHFDYLTMVEGEGGIKFVQKVRRRSPGVSDQAAHFRNQVVESLQRALGAQHHFTTAYTPWAHGTVEVVNSEVLKSIKALLSKHKLPVRDWPSVLPVVQSVLNGMPADRLGDKSPLTAFTALPGATQLQHILHPRNPVDTTVRWVDQEILAHLWKV</sequence>
<comment type="caution">
    <text evidence="2">The sequence shown here is derived from an EMBL/GenBank/DDBJ whole genome shotgun (WGS) entry which is preliminary data.</text>
</comment>
<dbReference type="GO" id="GO:0015074">
    <property type="term" value="P:DNA integration"/>
    <property type="evidence" value="ECO:0007669"/>
    <property type="project" value="InterPro"/>
</dbReference>
<dbReference type="OrthoDB" id="123161at2759"/>
<gene>
    <name evidence="2" type="ORF">Pfra01_000627800</name>
</gene>
<evidence type="ECO:0000313" key="3">
    <source>
        <dbReference type="Proteomes" id="UP001165121"/>
    </source>
</evidence>
<accession>A0A9W6X3V7</accession>
<organism evidence="2 3">
    <name type="scientific">Phytophthora fragariaefolia</name>
    <dbReference type="NCBI Taxonomy" id="1490495"/>
    <lineage>
        <taxon>Eukaryota</taxon>
        <taxon>Sar</taxon>
        <taxon>Stramenopiles</taxon>
        <taxon>Oomycota</taxon>
        <taxon>Peronosporomycetes</taxon>
        <taxon>Peronosporales</taxon>
        <taxon>Peronosporaceae</taxon>
        <taxon>Phytophthora</taxon>
    </lineage>
</organism>
<reference evidence="2" key="1">
    <citation type="submission" date="2023-04" db="EMBL/GenBank/DDBJ databases">
        <title>Phytophthora fragariaefolia NBRC 109709.</title>
        <authorList>
            <person name="Ichikawa N."/>
            <person name="Sato H."/>
            <person name="Tonouchi N."/>
        </authorList>
    </citation>
    <scope>NUCLEOTIDE SEQUENCE</scope>
    <source>
        <strain evidence="2">NBRC 109709</strain>
    </source>
</reference>
<protein>
    <submittedName>
        <fullName evidence="2">Unnamed protein product</fullName>
    </submittedName>
</protein>
<dbReference type="GO" id="GO:0003676">
    <property type="term" value="F:nucleic acid binding"/>
    <property type="evidence" value="ECO:0007669"/>
    <property type="project" value="InterPro"/>
</dbReference>
<dbReference type="InterPro" id="IPR012337">
    <property type="entry name" value="RNaseH-like_sf"/>
</dbReference>
<dbReference type="PROSITE" id="PS50994">
    <property type="entry name" value="INTEGRASE"/>
    <property type="match status" value="1"/>
</dbReference>
<dbReference type="InterPro" id="IPR036397">
    <property type="entry name" value="RNaseH_sf"/>
</dbReference>
<proteinExistence type="predicted"/>
<evidence type="ECO:0000313" key="2">
    <source>
        <dbReference type="EMBL" id="GMF29378.1"/>
    </source>
</evidence>
<dbReference type="Gene3D" id="3.30.420.10">
    <property type="entry name" value="Ribonuclease H-like superfamily/Ribonuclease H"/>
    <property type="match status" value="1"/>
</dbReference>
<keyword evidence="3" id="KW-1185">Reference proteome</keyword>
<name>A0A9W6X3V7_9STRA</name>
<evidence type="ECO:0000259" key="1">
    <source>
        <dbReference type="PROSITE" id="PS50994"/>
    </source>
</evidence>
<dbReference type="InterPro" id="IPR001584">
    <property type="entry name" value="Integrase_cat-core"/>
</dbReference>
<feature type="domain" description="Integrase catalytic" evidence="1">
    <location>
        <begin position="53"/>
        <end position="146"/>
    </location>
</feature>
<dbReference type="SUPFAM" id="SSF53098">
    <property type="entry name" value="Ribonuclease H-like"/>
    <property type="match status" value="1"/>
</dbReference>
<dbReference type="AlphaFoldDB" id="A0A9W6X3V7"/>